<comment type="function">
    <text evidence="8 9">Involved in peptidoglycan biosynthesis. Transports lipid-linked peptidoglycan precursors from the inner to the outer leaflet of the cytoplasmic membrane.</text>
</comment>
<feature type="transmembrane region" description="Helical" evidence="8">
    <location>
        <begin position="374"/>
        <end position="396"/>
    </location>
</feature>
<evidence type="ECO:0000256" key="4">
    <source>
        <dbReference type="ARBA" id="ARBA00022960"/>
    </source>
</evidence>
<dbReference type="PANTHER" id="PTHR47019">
    <property type="entry name" value="LIPID II FLIPPASE MURJ"/>
    <property type="match status" value="1"/>
</dbReference>
<dbReference type="GO" id="GO:0005886">
    <property type="term" value="C:plasma membrane"/>
    <property type="evidence" value="ECO:0007669"/>
    <property type="project" value="UniProtKB-SubCell"/>
</dbReference>
<comment type="pathway">
    <text evidence="8">Cell wall biogenesis; peptidoglycan biosynthesis.</text>
</comment>
<feature type="transmembrane region" description="Helical" evidence="8">
    <location>
        <begin position="77"/>
        <end position="101"/>
    </location>
</feature>
<accession>A0A5R9BZP8</accession>
<evidence type="ECO:0000256" key="2">
    <source>
        <dbReference type="ARBA" id="ARBA00022475"/>
    </source>
</evidence>
<dbReference type="InterPro" id="IPR004268">
    <property type="entry name" value="MurJ"/>
</dbReference>
<keyword evidence="5 8" id="KW-0573">Peptidoglycan synthesis</keyword>
<keyword evidence="4 8" id="KW-0133">Cell shape</keyword>
<feature type="transmembrane region" description="Helical" evidence="8">
    <location>
        <begin position="43"/>
        <end position="65"/>
    </location>
</feature>
<feature type="transmembrane region" description="Helical" evidence="8">
    <location>
        <begin position="266"/>
        <end position="287"/>
    </location>
</feature>
<evidence type="ECO:0000256" key="6">
    <source>
        <dbReference type="ARBA" id="ARBA00022989"/>
    </source>
</evidence>
<feature type="transmembrane region" description="Helical" evidence="8">
    <location>
        <begin position="221"/>
        <end position="241"/>
    </location>
</feature>
<evidence type="ECO:0000313" key="10">
    <source>
        <dbReference type="EMBL" id="TLQ05880.1"/>
    </source>
</evidence>
<keyword evidence="3 8" id="KW-0812">Transmembrane</keyword>
<dbReference type="EMBL" id="VBTE01000047">
    <property type="protein sequence ID" value="TLQ05880.1"/>
    <property type="molecule type" value="Genomic_DNA"/>
</dbReference>
<keyword evidence="2 8" id="KW-1003">Cell membrane</keyword>
<evidence type="ECO:0000256" key="8">
    <source>
        <dbReference type="HAMAP-Rule" id="MF_02078"/>
    </source>
</evidence>
<feature type="transmembrane region" description="Helical" evidence="8">
    <location>
        <begin position="467"/>
        <end position="486"/>
    </location>
</feature>
<keyword evidence="8 9" id="KW-0813">Transport</keyword>
<dbReference type="PANTHER" id="PTHR47019:SF1">
    <property type="entry name" value="LIPID II FLIPPASE MURJ"/>
    <property type="match status" value="1"/>
</dbReference>
<dbReference type="OrthoDB" id="9804143at2"/>
<dbReference type="Pfam" id="PF03023">
    <property type="entry name" value="MurJ"/>
    <property type="match status" value="1"/>
</dbReference>
<dbReference type="GO" id="GO:0008360">
    <property type="term" value="P:regulation of cell shape"/>
    <property type="evidence" value="ECO:0007669"/>
    <property type="project" value="UniProtKB-UniRule"/>
</dbReference>
<protein>
    <recommendedName>
        <fullName evidence="8">Probable lipid II flippase MurJ</fullName>
    </recommendedName>
</protein>
<feature type="transmembrane region" description="Helical" evidence="8">
    <location>
        <begin position="433"/>
        <end position="455"/>
    </location>
</feature>
<feature type="transmembrane region" description="Helical" evidence="8">
    <location>
        <begin position="121"/>
        <end position="142"/>
    </location>
</feature>
<sequence>MKRTALILMIITIVSKLLGFGREMALSYFYGASITSDAYLISLTIPNVIFSFIGVGIYTGFIPIYTDARENKSKQAADFFTSNLINILFLVSTIIIILGQIFTEEIVLLFASGFDKATLDIAVNFTRVTFWGIYLTGTMFILRGYLEINKKFILSAVAAIPMNILIIITIIYSADVNINILSYGYIIALISQFVLLIPTLIKLGYHHKFIIKFKDENIRKIGYMISSLVLGVSVNQINVLIDRNIASNIVVGGISVLNYANRINDFVQGVFITTVLLMVFPMMSEAASKKDKNELINTTIKTVNSTTLLVIPSMIGIMFLSTPIVSVLFGRGEFNTEAIRMTSSALFFYSIGIVGVGLREVFSKVFYAMQDTKTPVINAGIGMVLNIVLNVLLSKYIGLDGLALATSISALVTSILLYLSFRKRIGAIGFKQIGISFLKILFASLVMGGLAKLSFNYLTASLSQNLSLFLAIGVGAISYFVIIYFMKIEDVDVIAGAIKKKFGKGKLNI</sequence>
<keyword evidence="8 9" id="KW-0961">Cell wall biogenesis/degradation</keyword>
<dbReference type="AlphaFoldDB" id="A0A5R9BZP8"/>
<organism evidence="10 11">
    <name type="scientific">Marinilactibacillus psychrotolerans</name>
    <dbReference type="NCBI Taxonomy" id="191770"/>
    <lineage>
        <taxon>Bacteria</taxon>
        <taxon>Bacillati</taxon>
        <taxon>Bacillota</taxon>
        <taxon>Bacilli</taxon>
        <taxon>Lactobacillales</taxon>
        <taxon>Carnobacteriaceae</taxon>
        <taxon>Marinilactibacillus</taxon>
    </lineage>
</organism>
<dbReference type="PIRSF" id="PIRSF002869">
    <property type="entry name" value="MviN"/>
    <property type="match status" value="1"/>
</dbReference>
<dbReference type="NCBIfam" id="TIGR01695">
    <property type="entry name" value="murJ_mviN"/>
    <property type="match status" value="1"/>
</dbReference>
<dbReference type="GO" id="GO:0071555">
    <property type="term" value="P:cell wall organization"/>
    <property type="evidence" value="ECO:0007669"/>
    <property type="project" value="UniProtKB-UniRule"/>
</dbReference>
<comment type="similarity">
    <text evidence="8 9">Belongs to the MurJ/MviN family.</text>
</comment>
<dbReference type="PRINTS" id="PR01806">
    <property type="entry name" value="VIRFACTRMVIN"/>
</dbReference>
<keyword evidence="7 8" id="KW-0472">Membrane</keyword>
<reference evidence="10 11" key="1">
    <citation type="submission" date="2019-05" db="EMBL/GenBank/DDBJ databases">
        <title>The metagenome of a microbial culture collection derived from dairy environment covers the genomic content of the human microbiome.</title>
        <authorList>
            <person name="Roder T."/>
            <person name="Wuthrich D."/>
            <person name="Sattari Z."/>
            <person name="Von Ah U."/>
            <person name="Bar C."/>
            <person name="Ronchi F."/>
            <person name="Macpherson A.J."/>
            <person name="Ganal-Vonarburg S.C."/>
            <person name="Bruggmann R."/>
            <person name="Vergeres G."/>
        </authorList>
    </citation>
    <scope>NUCLEOTIDE SEQUENCE [LARGE SCALE GENOMIC DNA]</scope>
    <source>
        <strain evidence="10 11">FAM 24235</strain>
    </source>
</reference>
<dbReference type="InterPro" id="IPR051050">
    <property type="entry name" value="Lipid_II_flippase_MurJ/MviN"/>
</dbReference>
<keyword evidence="6 8" id="KW-1133">Transmembrane helix</keyword>
<feature type="transmembrane region" description="Helical" evidence="8">
    <location>
        <begin position="341"/>
        <end position="362"/>
    </location>
</feature>
<evidence type="ECO:0000256" key="7">
    <source>
        <dbReference type="ARBA" id="ARBA00023136"/>
    </source>
</evidence>
<comment type="caution">
    <text evidence="10">The sequence shown here is derived from an EMBL/GenBank/DDBJ whole genome shotgun (WGS) entry which is preliminary data.</text>
</comment>
<dbReference type="UniPathway" id="UPA00219"/>
<evidence type="ECO:0000256" key="3">
    <source>
        <dbReference type="ARBA" id="ARBA00022692"/>
    </source>
</evidence>
<dbReference type="CDD" id="cd13123">
    <property type="entry name" value="MATE_MurJ_like"/>
    <property type="match status" value="1"/>
</dbReference>
<feature type="transmembrane region" description="Helical" evidence="8">
    <location>
        <begin position="180"/>
        <end position="201"/>
    </location>
</feature>
<evidence type="ECO:0000256" key="9">
    <source>
        <dbReference type="PIRNR" id="PIRNR002869"/>
    </source>
</evidence>
<feature type="transmembrane region" description="Helical" evidence="8">
    <location>
        <begin position="308"/>
        <end position="329"/>
    </location>
</feature>
<evidence type="ECO:0000256" key="5">
    <source>
        <dbReference type="ARBA" id="ARBA00022984"/>
    </source>
</evidence>
<dbReference type="GO" id="GO:0015648">
    <property type="term" value="F:lipid-linked peptidoglycan transporter activity"/>
    <property type="evidence" value="ECO:0007669"/>
    <property type="project" value="UniProtKB-UniRule"/>
</dbReference>
<dbReference type="Proteomes" id="UP000307201">
    <property type="component" value="Unassembled WGS sequence"/>
</dbReference>
<evidence type="ECO:0000313" key="11">
    <source>
        <dbReference type="Proteomes" id="UP000307201"/>
    </source>
</evidence>
<proteinExistence type="inferred from homology"/>
<name>A0A5R9BZP8_9LACT</name>
<gene>
    <name evidence="8 10" type="primary">murJ</name>
    <name evidence="10" type="ORF">FEZ48_11885</name>
</gene>
<dbReference type="GO" id="GO:0009252">
    <property type="term" value="P:peptidoglycan biosynthetic process"/>
    <property type="evidence" value="ECO:0007669"/>
    <property type="project" value="UniProtKB-UniRule"/>
</dbReference>
<dbReference type="RefSeq" id="WP_138472907.1">
    <property type="nucleotide sequence ID" value="NZ_JBGQQG010000075.1"/>
</dbReference>
<feature type="transmembrane region" description="Helical" evidence="8">
    <location>
        <begin position="402"/>
        <end position="421"/>
    </location>
</feature>
<dbReference type="GO" id="GO:0034204">
    <property type="term" value="P:lipid translocation"/>
    <property type="evidence" value="ECO:0007669"/>
    <property type="project" value="TreeGrafter"/>
</dbReference>
<comment type="subcellular location">
    <subcellularLocation>
        <location evidence="1 8">Cell membrane</location>
        <topology evidence="1 8">Multi-pass membrane protein</topology>
    </subcellularLocation>
</comment>
<evidence type="ECO:0000256" key="1">
    <source>
        <dbReference type="ARBA" id="ARBA00004651"/>
    </source>
</evidence>
<dbReference type="HAMAP" id="MF_02078">
    <property type="entry name" value="MurJ_MviN"/>
    <property type="match status" value="1"/>
</dbReference>
<feature type="transmembrane region" description="Helical" evidence="8">
    <location>
        <begin position="154"/>
        <end position="174"/>
    </location>
</feature>